<keyword evidence="2" id="KW-1185">Reference proteome</keyword>
<organism evidence="1 2">
    <name type="scientific">Yoonia vestfoldensis</name>
    <dbReference type="NCBI Taxonomy" id="245188"/>
    <lineage>
        <taxon>Bacteria</taxon>
        <taxon>Pseudomonadati</taxon>
        <taxon>Pseudomonadota</taxon>
        <taxon>Alphaproteobacteria</taxon>
        <taxon>Rhodobacterales</taxon>
        <taxon>Paracoccaceae</taxon>
        <taxon>Yoonia</taxon>
    </lineage>
</organism>
<evidence type="ECO:0000313" key="1">
    <source>
        <dbReference type="EMBL" id="ARU02782.1"/>
    </source>
</evidence>
<dbReference type="EMBL" id="CP021431">
    <property type="protein sequence ID" value="ARU02782.1"/>
    <property type="molecule type" value="Genomic_DNA"/>
</dbReference>
<name>A0A1Y0EHL2_9RHOB</name>
<dbReference type="AlphaFoldDB" id="A0A1Y0EHL2"/>
<dbReference type="InterPro" id="IPR046581">
    <property type="entry name" value="DUF6641"/>
</dbReference>
<protein>
    <submittedName>
        <fullName evidence="1">Uncharacterized protein</fullName>
    </submittedName>
</protein>
<accession>A0A1Y0EHL2</accession>
<evidence type="ECO:0000313" key="2">
    <source>
        <dbReference type="Proteomes" id="UP000195273"/>
    </source>
</evidence>
<dbReference type="Proteomes" id="UP000195273">
    <property type="component" value="Chromosome"/>
</dbReference>
<sequence>MSFLQQQKLTEFKSNTQSNPIVRRRSKLAFKVEEQIRLAVDSTYRPTKIVWNRDIDGNQHKVEQPKRMRCWWTEHTDGGVQLTVRYGSKPLELGKGKTAIALNSKEEVEPTLRNLKLAVLSGEFDTILTQQVGITKPLPK</sequence>
<proteinExistence type="predicted"/>
<dbReference type="OrthoDB" id="7853116at2"/>
<gene>
    <name evidence="1" type="ORF">LOKVESSMR4R_03513</name>
</gene>
<dbReference type="Pfam" id="PF20346">
    <property type="entry name" value="DUF6641"/>
    <property type="match status" value="1"/>
</dbReference>
<reference evidence="1 2" key="1">
    <citation type="submission" date="2017-05" db="EMBL/GenBank/DDBJ databases">
        <title>Genome Sequence of Loktanella vestfoldensis Strain SMR4r Isolated from a Culture of the Diatom Skeletonema marinoi.</title>
        <authorList>
            <person name="Topel M."/>
            <person name="Pinder M.I.M."/>
            <person name="Johansson O.N."/>
            <person name="Kourtchenko O."/>
            <person name="Godhe A."/>
            <person name="Clarke A.K."/>
        </authorList>
    </citation>
    <scope>NUCLEOTIDE SEQUENCE [LARGE SCALE GENOMIC DNA]</scope>
    <source>
        <strain evidence="1 2">SMR4r</strain>
    </source>
</reference>
<dbReference type="RefSeq" id="WP_087211360.1">
    <property type="nucleotide sequence ID" value="NZ_CP021431.1"/>
</dbReference>
<dbReference type="KEGG" id="lvs:LOKVESSMR4R_03513"/>